<sequence>MGPLDGIRVADFSRVLAGPYATMILADLGADVIKIESPDGDGTRQWSPPVNAVGQSTYFAGVNRGKRSVVCDLRSEAGIARARELATSADVVIENFKPGTMERFGLGYEAVSAANPGVVYCSISGFGDTAGKDLPGYDLLVQAVGGLMSITGQPDDEGGQPTKVGVALVDILTGLNAVIGIQAALRARDRASGHGPHGGADGTSGRGQHGSVDGTVGRGQHVRVTLLGSLLSALANQASSTLETGVSPGRMGNAHPSISPYETFRAEDQPLALAVGTDGQFARMCRVIGRPELAEDPRFADNPSRVAHRAALRELLEERLLTRPAAEWIAEFTAEQIPAGRVNTIAQAIELAESLDLGIVAETPAQGADGDTRALRSIATPISLSATPASYGTPPPALGEHDGATWLR</sequence>
<feature type="compositionally biased region" description="Gly residues" evidence="2">
    <location>
        <begin position="195"/>
        <end position="208"/>
    </location>
</feature>
<feature type="region of interest" description="Disordered" evidence="2">
    <location>
        <begin position="385"/>
        <end position="408"/>
    </location>
</feature>
<dbReference type="Gene3D" id="3.40.50.10540">
    <property type="entry name" value="Crotonobetainyl-coa:carnitine coa-transferase, domain 1"/>
    <property type="match status" value="1"/>
</dbReference>
<keyword evidence="4" id="KW-1185">Reference proteome</keyword>
<dbReference type="Pfam" id="PF02515">
    <property type="entry name" value="CoA_transf_3"/>
    <property type="match status" value="2"/>
</dbReference>
<evidence type="ECO:0000256" key="2">
    <source>
        <dbReference type="SAM" id="MobiDB-lite"/>
    </source>
</evidence>
<gene>
    <name evidence="3" type="ORF">J4H92_14205</name>
</gene>
<feature type="region of interest" description="Disordered" evidence="2">
    <location>
        <begin position="189"/>
        <end position="216"/>
    </location>
</feature>
<proteinExistence type="predicted"/>
<dbReference type="PANTHER" id="PTHR48207">
    <property type="entry name" value="SUCCINATE--HYDROXYMETHYLGLUTARATE COA-TRANSFERASE"/>
    <property type="match status" value="1"/>
</dbReference>
<dbReference type="SUPFAM" id="SSF89796">
    <property type="entry name" value="CoA-transferase family III (CaiB/BaiF)"/>
    <property type="match status" value="1"/>
</dbReference>
<protein>
    <submittedName>
        <fullName evidence="3">CoA transferase</fullName>
    </submittedName>
</protein>
<accession>A0A939MLC1</accession>
<keyword evidence="1 3" id="KW-0808">Transferase</keyword>
<organism evidence="3 4">
    <name type="scientific">Leucobacter weissii</name>
    <dbReference type="NCBI Taxonomy" id="1983706"/>
    <lineage>
        <taxon>Bacteria</taxon>
        <taxon>Bacillati</taxon>
        <taxon>Actinomycetota</taxon>
        <taxon>Actinomycetes</taxon>
        <taxon>Micrococcales</taxon>
        <taxon>Microbacteriaceae</taxon>
        <taxon>Leucobacter</taxon>
    </lineage>
</organism>
<dbReference type="PANTHER" id="PTHR48207:SF3">
    <property type="entry name" value="SUCCINATE--HYDROXYMETHYLGLUTARATE COA-TRANSFERASE"/>
    <property type="match status" value="1"/>
</dbReference>
<dbReference type="GO" id="GO:0008410">
    <property type="term" value="F:CoA-transferase activity"/>
    <property type="evidence" value="ECO:0007669"/>
    <property type="project" value="TreeGrafter"/>
</dbReference>
<reference evidence="3" key="1">
    <citation type="submission" date="2021-03" db="EMBL/GenBank/DDBJ databases">
        <title>Leucobacter chromiisoli sp. nov., isolated from chromium-containing soil of chemical plant.</title>
        <authorList>
            <person name="Xu Z."/>
        </authorList>
    </citation>
    <scope>NUCLEOTIDE SEQUENCE</scope>
    <source>
        <strain evidence="3">S27</strain>
    </source>
</reference>
<feature type="compositionally biased region" description="Basic and acidic residues" evidence="2">
    <location>
        <begin position="399"/>
        <end position="408"/>
    </location>
</feature>
<dbReference type="Gene3D" id="3.30.1540.10">
    <property type="entry name" value="formyl-coa transferase, domain 3"/>
    <property type="match status" value="1"/>
</dbReference>
<dbReference type="InterPro" id="IPR050483">
    <property type="entry name" value="CoA-transferase_III_domain"/>
</dbReference>
<comment type="caution">
    <text evidence="3">The sequence shown here is derived from an EMBL/GenBank/DDBJ whole genome shotgun (WGS) entry which is preliminary data.</text>
</comment>
<evidence type="ECO:0000313" key="4">
    <source>
        <dbReference type="Proteomes" id="UP000664382"/>
    </source>
</evidence>
<dbReference type="AlphaFoldDB" id="A0A939MLC1"/>
<dbReference type="EMBL" id="JAGDYM010000017">
    <property type="protein sequence ID" value="MBO1903093.1"/>
    <property type="molecule type" value="Genomic_DNA"/>
</dbReference>
<dbReference type="InterPro" id="IPR044855">
    <property type="entry name" value="CoA-Trfase_III_dom3_sf"/>
</dbReference>
<evidence type="ECO:0000313" key="3">
    <source>
        <dbReference type="EMBL" id="MBO1903093.1"/>
    </source>
</evidence>
<dbReference type="InterPro" id="IPR023606">
    <property type="entry name" value="CoA-Trfase_III_dom_1_sf"/>
</dbReference>
<name>A0A939MLC1_9MICO</name>
<dbReference type="InterPro" id="IPR003673">
    <property type="entry name" value="CoA-Trfase_fam_III"/>
</dbReference>
<dbReference type="Proteomes" id="UP000664382">
    <property type="component" value="Unassembled WGS sequence"/>
</dbReference>
<evidence type="ECO:0000256" key="1">
    <source>
        <dbReference type="ARBA" id="ARBA00022679"/>
    </source>
</evidence>